<evidence type="ECO:0000313" key="10">
    <source>
        <dbReference type="EMBL" id="AKU99782.1"/>
    </source>
</evidence>
<comment type="similarity">
    <text evidence="2 7">Belongs to the ExbD/TolR family.</text>
</comment>
<keyword evidence="7" id="KW-0653">Protein transport</keyword>
<evidence type="ECO:0000256" key="1">
    <source>
        <dbReference type="ARBA" id="ARBA00004162"/>
    </source>
</evidence>
<evidence type="ECO:0000256" key="3">
    <source>
        <dbReference type="ARBA" id="ARBA00022475"/>
    </source>
</evidence>
<feature type="compositionally biased region" description="Low complexity" evidence="8">
    <location>
        <begin position="17"/>
        <end position="30"/>
    </location>
</feature>
<gene>
    <name evidence="10" type="ORF">AKJ09_06446</name>
</gene>
<evidence type="ECO:0000313" key="11">
    <source>
        <dbReference type="Proteomes" id="UP000064967"/>
    </source>
</evidence>
<protein>
    <submittedName>
        <fullName evidence="10">Adventurous gliding motility protein S</fullName>
    </submittedName>
</protein>
<evidence type="ECO:0000256" key="9">
    <source>
        <dbReference type="SAM" id="Phobius"/>
    </source>
</evidence>
<comment type="subcellular location">
    <subcellularLocation>
        <location evidence="1">Cell membrane</location>
        <topology evidence="1">Single-pass membrane protein</topology>
    </subcellularLocation>
    <subcellularLocation>
        <location evidence="7">Cell membrane</location>
        <topology evidence="7">Single-pass type II membrane protein</topology>
    </subcellularLocation>
</comment>
<keyword evidence="11" id="KW-1185">Reference proteome</keyword>
<dbReference type="InterPro" id="IPR003400">
    <property type="entry name" value="ExbD"/>
</dbReference>
<dbReference type="RefSeq" id="WP_146651180.1">
    <property type="nucleotide sequence ID" value="NZ_CP012333.1"/>
</dbReference>
<keyword evidence="7" id="KW-0813">Transport</keyword>
<feature type="transmembrane region" description="Helical" evidence="9">
    <location>
        <begin position="54"/>
        <end position="72"/>
    </location>
</feature>
<accession>A0A0K1Q233</accession>
<keyword evidence="3" id="KW-1003">Cell membrane</keyword>
<dbReference type="GO" id="GO:0015031">
    <property type="term" value="P:protein transport"/>
    <property type="evidence" value="ECO:0007669"/>
    <property type="project" value="UniProtKB-KW"/>
</dbReference>
<evidence type="ECO:0000256" key="8">
    <source>
        <dbReference type="SAM" id="MobiDB-lite"/>
    </source>
</evidence>
<evidence type="ECO:0000256" key="5">
    <source>
        <dbReference type="ARBA" id="ARBA00022989"/>
    </source>
</evidence>
<organism evidence="10 11">
    <name type="scientific">Labilithrix luteola</name>
    <dbReference type="NCBI Taxonomy" id="1391654"/>
    <lineage>
        <taxon>Bacteria</taxon>
        <taxon>Pseudomonadati</taxon>
        <taxon>Myxococcota</taxon>
        <taxon>Polyangia</taxon>
        <taxon>Polyangiales</taxon>
        <taxon>Labilitrichaceae</taxon>
        <taxon>Labilithrix</taxon>
    </lineage>
</organism>
<evidence type="ECO:0000256" key="7">
    <source>
        <dbReference type="RuleBase" id="RU003879"/>
    </source>
</evidence>
<dbReference type="OrthoDB" id="9807529at2"/>
<feature type="region of interest" description="Disordered" evidence="8">
    <location>
        <begin position="1"/>
        <end position="35"/>
    </location>
</feature>
<dbReference type="GO" id="GO:0005886">
    <property type="term" value="C:plasma membrane"/>
    <property type="evidence" value="ECO:0007669"/>
    <property type="project" value="UniProtKB-SubCell"/>
</dbReference>
<proteinExistence type="inferred from homology"/>
<reference evidence="10 11" key="1">
    <citation type="submission" date="2015-08" db="EMBL/GenBank/DDBJ databases">
        <authorList>
            <person name="Babu N.S."/>
            <person name="Beckwith C.J."/>
            <person name="Beseler K.G."/>
            <person name="Brison A."/>
            <person name="Carone J.V."/>
            <person name="Caskin T.P."/>
            <person name="Diamond M."/>
            <person name="Durham M.E."/>
            <person name="Foxe J.M."/>
            <person name="Go M."/>
            <person name="Henderson B.A."/>
            <person name="Jones I.B."/>
            <person name="McGettigan J.A."/>
            <person name="Micheletti S.J."/>
            <person name="Nasrallah M.E."/>
            <person name="Ortiz D."/>
            <person name="Piller C.R."/>
            <person name="Privatt S.R."/>
            <person name="Schneider S.L."/>
            <person name="Sharp S."/>
            <person name="Smith T.C."/>
            <person name="Stanton J.D."/>
            <person name="Ullery H.E."/>
            <person name="Wilson R.J."/>
            <person name="Serrano M.G."/>
            <person name="Buck G."/>
            <person name="Lee V."/>
            <person name="Wang Y."/>
            <person name="Carvalho R."/>
            <person name="Voegtly L."/>
            <person name="Shi R."/>
            <person name="Duckworth R."/>
            <person name="Johnson A."/>
            <person name="Loviza R."/>
            <person name="Walstead R."/>
            <person name="Shah Z."/>
            <person name="Kiflezghi M."/>
            <person name="Wade K."/>
            <person name="Ball S.L."/>
            <person name="Bradley K.W."/>
            <person name="Asai D.J."/>
            <person name="Bowman C.A."/>
            <person name="Russell D.A."/>
            <person name="Pope W.H."/>
            <person name="Jacobs-Sera D."/>
            <person name="Hendrix R.W."/>
            <person name="Hatfull G.F."/>
        </authorList>
    </citation>
    <scope>NUCLEOTIDE SEQUENCE [LARGE SCALE GENOMIC DNA]</scope>
    <source>
        <strain evidence="10 11">DSM 27648</strain>
    </source>
</reference>
<dbReference type="EMBL" id="CP012333">
    <property type="protein sequence ID" value="AKU99782.1"/>
    <property type="molecule type" value="Genomic_DNA"/>
</dbReference>
<sequence length="213" mass="22990">MANVPPQNPAENPPAPAGGAQPPAARQKPASMAKYKRELRRAIRKNAGEAEINFLNITAMMDMMTIILVFLLKSMSASSASIPQSADLTMPKSVLTTEASQEGVAVLISRSQIVVDENIVAPVPADASLGVEAKYKRSGANDMYIVPLANALQSWRERDRQVRLATGKDPSASEAIIIADKDTPYRLLVEILFTLGQSEFAKFHIMVLQGSGK</sequence>
<dbReference type="GO" id="GO:0022857">
    <property type="term" value="F:transmembrane transporter activity"/>
    <property type="evidence" value="ECO:0007669"/>
    <property type="project" value="InterPro"/>
</dbReference>
<evidence type="ECO:0000256" key="4">
    <source>
        <dbReference type="ARBA" id="ARBA00022692"/>
    </source>
</evidence>
<dbReference type="KEGG" id="llu:AKJ09_06446"/>
<feature type="compositionally biased region" description="Pro residues" evidence="8">
    <location>
        <begin position="1"/>
        <end position="16"/>
    </location>
</feature>
<dbReference type="Proteomes" id="UP000064967">
    <property type="component" value="Chromosome"/>
</dbReference>
<name>A0A0K1Q233_9BACT</name>
<keyword evidence="5 9" id="KW-1133">Transmembrane helix</keyword>
<dbReference type="AlphaFoldDB" id="A0A0K1Q233"/>
<keyword evidence="4 7" id="KW-0812">Transmembrane</keyword>
<evidence type="ECO:0000256" key="6">
    <source>
        <dbReference type="ARBA" id="ARBA00023136"/>
    </source>
</evidence>
<keyword evidence="6 9" id="KW-0472">Membrane</keyword>
<evidence type="ECO:0000256" key="2">
    <source>
        <dbReference type="ARBA" id="ARBA00005811"/>
    </source>
</evidence>
<dbReference type="Pfam" id="PF02472">
    <property type="entry name" value="ExbD"/>
    <property type="match status" value="1"/>
</dbReference>
<dbReference type="STRING" id="1391654.AKJ09_06446"/>